<dbReference type="GeneID" id="16069324"/>
<dbReference type="AlphaFoldDB" id="F2UPK1"/>
<keyword evidence="1" id="KW-0378">Hydrolase</keyword>
<sequence length="931" mass="102404">MPSRSLGAFLRLQRAMHGGVHRDVRSSQSHEHHPGKLFRQPVPTGHACLSAATRELPFCNTSLSIGARLDDLIGRLSLHEKAGLIGPDPVTSPCAFLDNGVKRLDIPPYLYLVETNTAVASACIISQDKCATTFIGPTGLGAAFNRVISTEIRAFNNLNWHRGGGILQDRTHRPTHSSSLHPPPFNLWDAFLSREYAAAYVAGCQDGPDRKYKKMTASLRHVDAHSVETNRMAFNGNISTFDLWDTEYKRGRLLPCARTPASTACPRRTLNGSADMELGETYFTTNGYLAQAVKQTRTTMDTVNNAVRRVLKDSFITGQWHRREPNLPLRNGPCISECPDGDVCEEPFIETIPPTLTTDRLCSCDTLTCNKLITQLFEEMMDAYEARRCCPGCTDTCECSAGFILVYDADPADCRPCDSVTEFSTSIGGSKCEAIEECERGQEEVAAPTRCSLDRVCRACPAGTIDSDSDGSTGCQMCPRWPLHGGGLPQLLLQLHLPRRHPPTTTTTATPPPRATTSQSARPGLRRCRASHSSSVTVYATSARRARTRLSLASQGVSCLPVTTCAAGEEEIAEPTPTSDHVCSQCELGATFKPVERPGRVMPPRHSVRTFPRTTASKCEFGTVQSQVPTLDSNRECTLECSECPSGRFEIRACSALEHMHATRRRSASAPPVPPHFQVRPWRAARIRAPTSTSDTKCEPCPIGTTDHDRNPLTACQPCSYGHYVPACPIGSCEQFLCQAGTTNLDRNANTRRVRRARLAWTLPPSLAQRDCTTVAECNLGYEEMVRPAMRPTIFTDRQCRRCIEGLFYRNSNTGFCMRVCRPASLARICSPWTQFLSNEYELVAPSLVNDRECQRVRTRASTQRVHHRHRRLPQRGVYALLFSRSVSGDVTVMGSTASPCEADVSWTTRPFGSSNNGRGGGARHGNSSDS</sequence>
<reference evidence="3" key="1">
    <citation type="submission" date="2009-08" db="EMBL/GenBank/DDBJ databases">
        <title>Annotation of Salpingoeca rosetta.</title>
        <authorList>
            <consortium name="The Broad Institute Genome Sequencing Platform"/>
            <person name="Russ C."/>
            <person name="Cuomo C."/>
            <person name="Burger G."/>
            <person name="Gray M.W."/>
            <person name="Holland P.W.H."/>
            <person name="King N."/>
            <person name="Lang F.B.F."/>
            <person name="Roger A.J."/>
            <person name="Ruiz-Trillo I."/>
            <person name="Young S.K."/>
            <person name="Zeng Q."/>
            <person name="Gargeya S."/>
            <person name="Alvarado L."/>
            <person name="Berlin A."/>
            <person name="Chapman S.B."/>
            <person name="Chen Z."/>
            <person name="Freedman E."/>
            <person name="Gellesch M."/>
            <person name="Goldberg J."/>
            <person name="Griggs A."/>
            <person name="Gujja S."/>
            <person name="Heilman E."/>
            <person name="Heiman D."/>
            <person name="Howarth C."/>
            <person name="Mehta T."/>
            <person name="Neiman D."/>
            <person name="Pearson M."/>
            <person name="Roberts A."/>
            <person name="Saif S."/>
            <person name="Shea T."/>
            <person name="Shenoy N."/>
            <person name="Sisk P."/>
            <person name="Stolte C."/>
            <person name="Sykes S."/>
            <person name="White J."/>
            <person name="Yandava C."/>
            <person name="Haas B."/>
            <person name="Nusbaum C."/>
            <person name="Birren B."/>
        </authorList>
    </citation>
    <scope>NUCLEOTIDE SEQUENCE [LARGE SCALE GENOMIC DNA]</scope>
    <source>
        <strain evidence="3">ATCC 50818</strain>
    </source>
</reference>
<dbReference type="KEGG" id="sre:PTSG_10406"/>
<dbReference type="Gene3D" id="3.20.20.300">
    <property type="entry name" value="Glycoside hydrolase, family 3, N-terminal domain"/>
    <property type="match status" value="1"/>
</dbReference>
<accession>F2UPK1</accession>
<gene>
    <name evidence="3" type="ORF">PTSG_10406</name>
</gene>
<dbReference type="InterPro" id="IPR044993">
    <property type="entry name" value="BXL"/>
</dbReference>
<organism evidence="4">
    <name type="scientific">Salpingoeca rosetta (strain ATCC 50818 / BSB-021)</name>
    <dbReference type="NCBI Taxonomy" id="946362"/>
    <lineage>
        <taxon>Eukaryota</taxon>
        <taxon>Choanoflagellata</taxon>
        <taxon>Craspedida</taxon>
        <taxon>Salpingoecidae</taxon>
        <taxon>Salpingoeca</taxon>
    </lineage>
</organism>
<protein>
    <recommendedName>
        <fullName evidence="5">TNFR-Cys domain-containing protein</fullName>
    </recommendedName>
</protein>
<dbReference type="Proteomes" id="UP000007799">
    <property type="component" value="Unassembled WGS sequence"/>
</dbReference>
<dbReference type="GO" id="GO:0045493">
    <property type="term" value="P:xylan catabolic process"/>
    <property type="evidence" value="ECO:0007669"/>
    <property type="project" value="InterPro"/>
</dbReference>
<evidence type="ECO:0000313" key="4">
    <source>
        <dbReference type="Proteomes" id="UP000007799"/>
    </source>
</evidence>
<evidence type="ECO:0000256" key="2">
    <source>
        <dbReference type="SAM" id="MobiDB-lite"/>
    </source>
</evidence>
<dbReference type="EMBL" id="GL832987">
    <property type="protein sequence ID" value="EGD79556.1"/>
    <property type="molecule type" value="Genomic_DNA"/>
</dbReference>
<evidence type="ECO:0008006" key="5">
    <source>
        <dbReference type="Google" id="ProtNLM"/>
    </source>
</evidence>
<feature type="region of interest" description="Disordered" evidence="2">
    <location>
        <begin position="910"/>
        <end position="931"/>
    </location>
</feature>
<dbReference type="InterPro" id="IPR036962">
    <property type="entry name" value="Glyco_hydro_3_N_sf"/>
</dbReference>
<dbReference type="PANTHER" id="PTHR42721">
    <property type="entry name" value="SUGAR HYDROLASE-RELATED"/>
    <property type="match status" value="1"/>
</dbReference>
<evidence type="ECO:0000256" key="1">
    <source>
        <dbReference type="ARBA" id="ARBA00022801"/>
    </source>
</evidence>
<dbReference type="GO" id="GO:0031222">
    <property type="term" value="P:arabinan catabolic process"/>
    <property type="evidence" value="ECO:0007669"/>
    <property type="project" value="TreeGrafter"/>
</dbReference>
<dbReference type="InterPro" id="IPR017853">
    <property type="entry name" value="GH"/>
</dbReference>
<proteinExistence type="predicted"/>
<keyword evidence="4" id="KW-1185">Reference proteome</keyword>
<dbReference type="OrthoDB" id="2123594at2759"/>
<dbReference type="GO" id="GO:0009044">
    <property type="term" value="F:xylan 1,4-beta-xylosidase activity"/>
    <property type="evidence" value="ECO:0007669"/>
    <property type="project" value="InterPro"/>
</dbReference>
<dbReference type="InParanoid" id="F2UPK1"/>
<dbReference type="PANTHER" id="PTHR42721:SF41">
    <property type="entry name" value="GLYCOSIDE HYDROLASE FAMILY 3 C-TERMINAL DOMAIN-CONTAINING PROTEIN"/>
    <property type="match status" value="1"/>
</dbReference>
<dbReference type="GO" id="GO:0046556">
    <property type="term" value="F:alpha-L-arabinofuranosidase activity"/>
    <property type="evidence" value="ECO:0007669"/>
    <property type="project" value="TreeGrafter"/>
</dbReference>
<dbReference type="SUPFAM" id="SSF51445">
    <property type="entry name" value="(Trans)glycosidases"/>
    <property type="match status" value="1"/>
</dbReference>
<dbReference type="RefSeq" id="XP_004988784.1">
    <property type="nucleotide sequence ID" value="XM_004988727.1"/>
</dbReference>
<evidence type="ECO:0000313" key="3">
    <source>
        <dbReference type="EMBL" id="EGD79556.1"/>
    </source>
</evidence>
<dbReference type="Gene3D" id="2.10.50.10">
    <property type="entry name" value="Tumor Necrosis Factor Receptor, subunit A, domain 2"/>
    <property type="match status" value="1"/>
</dbReference>
<feature type="region of interest" description="Disordered" evidence="2">
    <location>
        <begin position="500"/>
        <end position="527"/>
    </location>
</feature>
<name>F2UPK1_SALR5</name>